<dbReference type="SUPFAM" id="SSF48726">
    <property type="entry name" value="Immunoglobulin"/>
    <property type="match status" value="1"/>
</dbReference>
<dbReference type="PANTHER" id="PTHR12080">
    <property type="entry name" value="SIGNALING LYMPHOCYTIC ACTIVATION MOLECULE"/>
    <property type="match status" value="1"/>
</dbReference>
<evidence type="ECO:0000256" key="1">
    <source>
        <dbReference type="ARBA" id="ARBA00004370"/>
    </source>
</evidence>
<dbReference type="Gene3D" id="2.60.40.10">
    <property type="entry name" value="Immunoglobulins"/>
    <property type="match status" value="2"/>
</dbReference>
<name>A0A2I0LLD4_COLLI</name>
<comment type="caution">
    <text evidence="6">The sequence shown here is derived from an EMBL/GenBank/DDBJ whole genome shotgun (WGS) entry which is preliminary data.</text>
</comment>
<dbReference type="KEGG" id="clv:102083885"/>
<dbReference type="Proteomes" id="UP000053872">
    <property type="component" value="Unassembled WGS sequence"/>
</dbReference>
<dbReference type="GO" id="GO:0016020">
    <property type="term" value="C:membrane"/>
    <property type="evidence" value="ECO:0007669"/>
    <property type="project" value="UniProtKB-SubCell"/>
</dbReference>
<keyword evidence="3 5" id="KW-0472">Membrane</keyword>
<proteinExistence type="predicted"/>
<keyword evidence="4" id="KW-0325">Glycoprotein</keyword>
<evidence type="ECO:0000256" key="5">
    <source>
        <dbReference type="SAM" id="Phobius"/>
    </source>
</evidence>
<evidence type="ECO:0000256" key="2">
    <source>
        <dbReference type="ARBA" id="ARBA00022729"/>
    </source>
</evidence>
<feature type="transmembrane region" description="Helical" evidence="5">
    <location>
        <begin position="238"/>
        <end position="261"/>
    </location>
</feature>
<keyword evidence="2" id="KW-0732">Signal</keyword>
<dbReference type="OrthoDB" id="8741746at2759"/>
<comment type="subcellular location">
    <subcellularLocation>
        <location evidence="1">Membrane</location>
    </subcellularLocation>
</comment>
<dbReference type="PANTHER" id="PTHR12080:SF55">
    <property type="entry name" value="LYMPHOCYTE FUNCTION-ASSOCIATED ANTIGEN 3"/>
    <property type="match status" value="1"/>
</dbReference>
<evidence type="ECO:0000256" key="3">
    <source>
        <dbReference type="ARBA" id="ARBA00023136"/>
    </source>
</evidence>
<reference evidence="6 7" key="1">
    <citation type="journal article" date="2013" name="Science">
        <title>Genomic diversity and evolution of the head crest in the rock pigeon.</title>
        <authorList>
            <person name="Shapiro M.D."/>
            <person name="Kronenberg Z."/>
            <person name="Li C."/>
            <person name="Domyan E.T."/>
            <person name="Pan H."/>
            <person name="Campbell M."/>
            <person name="Tan H."/>
            <person name="Huff C.D."/>
            <person name="Hu H."/>
            <person name="Vickrey A.I."/>
            <person name="Nielsen S.C."/>
            <person name="Stringham S.A."/>
            <person name="Hu H."/>
            <person name="Willerslev E."/>
            <person name="Gilbert M.T."/>
            <person name="Yandell M."/>
            <person name="Zhang G."/>
            <person name="Wang J."/>
        </authorList>
    </citation>
    <scope>NUCLEOTIDE SEQUENCE [LARGE SCALE GENOMIC DNA]</scope>
    <source>
        <tissue evidence="6">Blood</tissue>
    </source>
</reference>
<sequence>MLCDCSGTRLFLAEDPSPSPPAFSTSQPQAWLLSLVCSSVRAEVTRAVGRSVTFHLQNLDGNTVAWSFHHDVIVAVKFGSPPEALFFDDKYKPRLAFPKNGSALTISQLRMGDAGTYTAKTTTGAKTTFTLHVYRELVVLTVTCAVQNCSANSCRYALRCTALGSGYGNVSYGWSLGGLWSEGPTILVEESPPDKLLLTCMAQNPVSSHNTTVVSPAALCSENTTHPPITGTYSSRQAGIVATAVTGVGVLLAVVIFLIYCKSKGWKNFHLPAVEATNTDAGAGYLTVYAQVGPYQEVHLWSCSKAQQDNSKRTLASGVETSKTIYSTIQALAQLQTDDEKMSNSMLGCQKQDEKSPYSSVC</sequence>
<protein>
    <submittedName>
        <fullName evidence="6">SLAM family member 7, transcript variant X1</fullName>
    </submittedName>
</protein>
<dbReference type="STRING" id="8932.A0A2I0LLD4"/>
<dbReference type="EMBL" id="AKCR02000219">
    <property type="protein sequence ID" value="PKK18241.1"/>
    <property type="molecule type" value="Genomic_DNA"/>
</dbReference>
<keyword evidence="5" id="KW-1133">Transmembrane helix</keyword>
<dbReference type="InterPro" id="IPR013783">
    <property type="entry name" value="Ig-like_fold"/>
</dbReference>
<keyword evidence="5" id="KW-0812">Transmembrane</keyword>
<dbReference type="InterPro" id="IPR015631">
    <property type="entry name" value="CD2/SLAM_rcpt"/>
</dbReference>
<gene>
    <name evidence="6" type="ORF">A306_00013683</name>
</gene>
<accession>A0A2I0LLD4</accession>
<dbReference type="InParanoid" id="A0A2I0LLD4"/>
<evidence type="ECO:0000313" key="7">
    <source>
        <dbReference type="Proteomes" id="UP000053872"/>
    </source>
</evidence>
<organism evidence="6 7">
    <name type="scientific">Columba livia</name>
    <name type="common">Rock dove</name>
    <dbReference type="NCBI Taxonomy" id="8932"/>
    <lineage>
        <taxon>Eukaryota</taxon>
        <taxon>Metazoa</taxon>
        <taxon>Chordata</taxon>
        <taxon>Craniata</taxon>
        <taxon>Vertebrata</taxon>
        <taxon>Euteleostomi</taxon>
        <taxon>Archelosauria</taxon>
        <taxon>Archosauria</taxon>
        <taxon>Dinosauria</taxon>
        <taxon>Saurischia</taxon>
        <taxon>Theropoda</taxon>
        <taxon>Coelurosauria</taxon>
        <taxon>Aves</taxon>
        <taxon>Neognathae</taxon>
        <taxon>Neoaves</taxon>
        <taxon>Columbimorphae</taxon>
        <taxon>Columbiformes</taxon>
        <taxon>Columbidae</taxon>
        <taxon>Columba</taxon>
    </lineage>
</organism>
<dbReference type="AlphaFoldDB" id="A0A2I0LLD4"/>
<dbReference type="InterPro" id="IPR036179">
    <property type="entry name" value="Ig-like_dom_sf"/>
</dbReference>
<evidence type="ECO:0000313" key="6">
    <source>
        <dbReference type="EMBL" id="PKK18241.1"/>
    </source>
</evidence>
<evidence type="ECO:0000256" key="4">
    <source>
        <dbReference type="ARBA" id="ARBA00023180"/>
    </source>
</evidence>
<keyword evidence="7" id="KW-1185">Reference proteome</keyword>